<dbReference type="PANTHER" id="PTHR35481:SF2">
    <property type="entry name" value="(RAPE) HYPOTHETICAL PROTEIN"/>
    <property type="match status" value="1"/>
</dbReference>
<accession>A0A8S9PTW9</accession>
<dbReference type="Proteomes" id="UP000712600">
    <property type="component" value="Unassembled WGS sequence"/>
</dbReference>
<evidence type="ECO:0000313" key="2">
    <source>
        <dbReference type="EMBL" id="KAF3523300.1"/>
    </source>
</evidence>
<dbReference type="Pfam" id="PF25475">
    <property type="entry name" value="DUF7903"/>
    <property type="match status" value="1"/>
</dbReference>
<evidence type="ECO:0000259" key="1">
    <source>
        <dbReference type="Pfam" id="PF25475"/>
    </source>
</evidence>
<reference evidence="2" key="1">
    <citation type="submission" date="2019-12" db="EMBL/GenBank/DDBJ databases">
        <title>Genome sequencing and annotation of Brassica cretica.</title>
        <authorList>
            <person name="Studholme D.J."/>
            <person name="Sarris P."/>
        </authorList>
    </citation>
    <scope>NUCLEOTIDE SEQUENCE</scope>
    <source>
        <strain evidence="2">PFS-109/04</strain>
        <tissue evidence="2">Leaf</tissue>
    </source>
</reference>
<protein>
    <recommendedName>
        <fullName evidence="1">DUF7903 domain-containing protein</fullName>
    </recommendedName>
</protein>
<dbReference type="PANTHER" id="PTHR35481">
    <property type="entry name" value="DNA-DIRECTED RNA POLYMERASE SUBUNIT ALPHA"/>
    <property type="match status" value="1"/>
</dbReference>
<feature type="domain" description="DUF7903" evidence="1">
    <location>
        <begin position="130"/>
        <end position="206"/>
    </location>
</feature>
<sequence>MKGLERVKSRGRILTRVVFWKCPEMFLEPYGISCIVKSILYDKQQCRHCGCALGANAEAESSFAPAIVDLSRGFAARGERSAAAPSSSMRSSSSGSKSTVSGSRFAITSAAAAVVYQISSRIFCSPPNSLLDPNVKSSLRWPFGKSSSGDLYRVFESCHVKAPVYKNQTLRLRVRETDIFSERIGTGEVKREVILMLKDMNSKLQVHLLCSFVSLKLYWKRSL</sequence>
<dbReference type="EMBL" id="QGKX02001347">
    <property type="protein sequence ID" value="KAF3523300.1"/>
    <property type="molecule type" value="Genomic_DNA"/>
</dbReference>
<proteinExistence type="predicted"/>
<dbReference type="InterPro" id="IPR057225">
    <property type="entry name" value="DUF7903"/>
</dbReference>
<comment type="caution">
    <text evidence="2">The sequence shown here is derived from an EMBL/GenBank/DDBJ whole genome shotgun (WGS) entry which is preliminary data.</text>
</comment>
<name>A0A8S9PTW9_BRACR</name>
<evidence type="ECO:0000313" key="3">
    <source>
        <dbReference type="Proteomes" id="UP000712600"/>
    </source>
</evidence>
<organism evidence="2 3">
    <name type="scientific">Brassica cretica</name>
    <name type="common">Mustard</name>
    <dbReference type="NCBI Taxonomy" id="69181"/>
    <lineage>
        <taxon>Eukaryota</taxon>
        <taxon>Viridiplantae</taxon>
        <taxon>Streptophyta</taxon>
        <taxon>Embryophyta</taxon>
        <taxon>Tracheophyta</taxon>
        <taxon>Spermatophyta</taxon>
        <taxon>Magnoliopsida</taxon>
        <taxon>eudicotyledons</taxon>
        <taxon>Gunneridae</taxon>
        <taxon>Pentapetalae</taxon>
        <taxon>rosids</taxon>
        <taxon>malvids</taxon>
        <taxon>Brassicales</taxon>
        <taxon>Brassicaceae</taxon>
        <taxon>Brassiceae</taxon>
        <taxon>Brassica</taxon>
    </lineage>
</organism>
<gene>
    <name evidence="2" type="ORF">F2Q69_00046741</name>
</gene>
<dbReference type="AlphaFoldDB" id="A0A8S9PTW9"/>